<feature type="domain" description="ABC3 transporter permease C-terminal" evidence="7">
    <location>
        <begin position="625"/>
        <end position="741"/>
    </location>
</feature>
<evidence type="ECO:0000256" key="3">
    <source>
        <dbReference type="ARBA" id="ARBA00022692"/>
    </source>
</evidence>
<feature type="transmembrane region" description="Helical" evidence="6">
    <location>
        <begin position="710"/>
        <end position="732"/>
    </location>
</feature>
<keyword evidence="5 6" id="KW-0472">Membrane</keyword>
<reference evidence="8 9" key="1">
    <citation type="submission" date="2020-08" db="EMBL/GenBank/DDBJ databases">
        <title>Genome public.</title>
        <authorList>
            <person name="Liu C."/>
            <person name="Sun Q."/>
        </authorList>
    </citation>
    <scope>NUCLEOTIDE SEQUENCE [LARGE SCALE GENOMIC DNA]</scope>
    <source>
        <strain evidence="8 9">NSJ-43</strain>
    </source>
</reference>
<dbReference type="EMBL" id="JACOPD010000003">
    <property type="protein sequence ID" value="MBC5680286.1"/>
    <property type="molecule type" value="Genomic_DNA"/>
</dbReference>
<feature type="transmembrane region" description="Helical" evidence="6">
    <location>
        <begin position="665"/>
        <end position="698"/>
    </location>
</feature>
<name>A0ABR7G0J3_9FIRM</name>
<dbReference type="Proteomes" id="UP000628463">
    <property type="component" value="Unassembled WGS sequence"/>
</dbReference>
<feature type="transmembrane region" description="Helical" evidence="6">
    <location>
        <begin position="259"/>
        <end position="280"/>
    </location>
</feature>
<keyword evidence="3 6" id="KW-0812">Transmembrane</keyword>
<evidence type="ECO:0000256" key="4">
    <source>
        <dbReference type="ARBA" id="ARBA00022989"/>
    </source>
</evidence>
<evidence type="ECO:0000256" key="6">
    <source>
        <dbReference type="SAM" id="Phobius"/>
    </source>
</evidence>
<gene>
    <name evidence="8" type="ORF">H8S01_04825</name>
</gene>
<feature type="domain" description="ABC3 transporter permease C-terminal" evidence="7">
    <location>
        <begin position="259"/>
        <end position="375"/>
    </location>
</feature>
<keyword evidence="4 6" id="KW-1133">Transmembrane helix</keyword>
<feature type="transmembrane region" description="Helical" evidence="6">
    <location>
        <begin position="621"/>
        <end position="644"/>
    </location>
</feature>
<evidence type="ECO:0000313" key="9">
    <source>
        <dbReference type="Proteomes" id="UP000628463"/>
    </source>
</evidence>
<keyword evidence="9" id="KW-1185">Reference proteome</keyword>
<dbReference type="PANTHER" id="PTHR30287:SF2">
    <property type="entry name" value="BLL1001 PROTEIN"/>
    <property type="match status" value="1"/>
</dbReference>
<keyword evidence="2" id="KW-1003">Cell membrane</keyword>
<sequence>MKNPLRKRLPRELKDEFGKYLVIFLFMTLTIGLVSGFLVAGKSMVKTYNDSFEEYNIEDGHFILNDEITGTLQNKLEDEEDITVYSLFYKEEEEGEHTYRIYKNREDIDGVSVHKGRIPEKDGEIAIDRKFADSADLKVGDKVTLDKKEYEITGLVALSDYSALFRSNTDLMFDAQNFTVAVVTPEAFNRISDNNLKYCYAWKYDNTSLTDKEKKDKSDDIKTFLAKNAVMTDFVPEPDNQAIHFAGDDMGSDTAMVMVLLYIVIIIMAFIFAVTSISTIEKESTVIGTLRASGYTRKELVIHYMELPMIIMFIGAIIGNILGYTIFKDIVAAIYYNSYSLTVYTTIWSPYAFVMTTIIPCVLMFVINLFMLTKMLKLSPLKFIRRDLKKRKNRKAVKIPEWKFFTRFRTRIIFQNISSYIIMLIGIAFSSIMLLFGLVMQPVLNDYKKTIIDNMPCKYQYILKMPVEIKYNEAEKYAITKLEMQRDNGLNDEFTVYGLNEDSQYFDIDFSGLKDNEIYVSDGVLDKYRLKKGDTITLKEKYEDKEYTYKIAGSYVYPSSLAVFMDIDRFRDDFDKPDTYYSGYFTDNELDIDEKYVATKLTQNDMTIVADQLTDSMGRMFYIWLVFAVALYMLMVYLLSKIILEKNSNAISIVKILGYKGNEIMRLYVAATAIVVFISLVISVPLSDFTIGFLWRAIMGTYPGWLAYKAPSYVLVEMFVIGVAAYSIIGALQYKKIRKIPMDEALKNVE</sequence>
<evidence type="ECO:0000256" key="2">
    <source>
        <dbReference type="ARBA" id="ARBA00022475"/>
    </source>
</evidence>
<dbReference type="PANTHER" id="PTHR30287">
    <property type="entry name" value="MEMBRANE COMPONENT OF PREDICTED ABC SUPERFAMILY METABOLITE UPTAKE TRANSPORTER"/>
    <property type="match status" value="1"/>
</dbReference>
<dbReference type="Pfam" id="PF02687">
    <property type="entry name" value="FtsX"/>
    <property type="match status" value="2"/>
</dbReference>
<organism evidence="8 9">
    <name type="scientific">Lachnospira hominis</name>
    <name type="common">ex Liu et al. 2021</name>
    <dbReference type="NCBI Taxonomy" id="2763051"/>
    <lineage>
        <taxon>Bacteria</taxon>
        <taxon>Bacillati</taxon>
        <taxon>Bacillota</taxon>
        <taxon>Clostridia</taxon>
        <taxon>Lachnospirales</taxon>
        <taxon>Lachnospiraceae</taxon>
        <taxon>Lachnospira</taxon>
    </lineage>
</organism>
<evidence type="ECO:0000259" key="7">
    <source>
        <dbReference type="Pfam" id="PF02687"/>
    </source>
</evidence>
<dbReference type="RefSeq" id="WP_186836382.1">
    <property type="nucleotide sequence ID" value="NZ_JACOPD010000003.1"/>
</dbReference>
<dbReference type="InterPro" id="IPR003838">
    <property type="entry name" value="ABC3_permease_C"/>
</dbReference>
<dbReference type="InterPro" id="IPR038766">
    <property type="entry name" value="Membrane_comp_ABC_pdt"/>
</dbReference>
<comment type="caution">
    <text evidence="8">The sequence shown here is derived from an EMBL/GenBank/DDBJ whole genome shotgun (WGS) entry which is preliminary data.</text>
</comment>
<evidence type="ECO:0000313" key="8">
    <source>
        <dbReference type="EMBL" id="MBC5680286.1"/>
    </source>
</evidence>
<protein>
    <submittedName>
        <fullName evidence="8">ABC transporter permease</fullName>
    </submittedName>
</protein>
<comment type="subcellular location">
    <subcellularLocation>
        <location evidence="1">Cell membrane</location>
        <topology evidence="1">Multi-pass membrane protein</topology>
    </subcellularLocation>
</comment>
<feature type="transmembrane region" description="Helical" evidence="6">
    <location>
        <begin position="301"/>
        <end position="327"/>
    </location>
</feature>
<evidence type="ECO:0000256" key="1">
    <source>
        <dbReference type="ARBA" id="ARBA00004651"/>
    </source>
</evidence>
<feature type="transmembrane region" description="Helical" evidence="6">
    <location>
        <begin position="347"/>
        <end position="372"/>
    </location>
</feature>
<accession>A0ABR7G0J3</accession>
<proteinExistence type="predicted"/>
<evidence type="ECO:0000256" key="5">
    <source>
        <dbReference type="ARBA" id="ARBA00023136"/>
    </source>
</evidence>
<feature type="transmembrane region" description="Helical" evidence="6">
    <location>
        <begin position="417"/>
        <end position="440"/>
    </location>
</feature>
<feature type="transmembrane region" description="Helical" evidence="6">
    <location>
        <begin position="20"/>
        <end position="40"/>
    </location>
</feature>